<reference evidence="3" key="1">
    <citation type="submission" date="2020-05" db="UniProtKB">
        <authorList>
            <consortium name="EnsemblMetazoa"/>
        </authorList>
    </citation>
    <scope>IDENTIFICATION</scope>
    <source>
        <strain evidence="3">USDA</strain>
    </source>
</reference>
<name>A0A1I8PXN1_STOCA</name>
<dbReference type="SUPFAM" id="SSF51735">
    <property type="entry name" value="NAD(P)-binding Rossmann-fold domains"/>
    <property type="match status" value="1"/>
</dbReference>
<proteinExistence type="predicted"/>
<dbReference type="InterPro" id="IPR002347">
    <property type="entry name" value="SDR_fam"/>
</dbReference>
<dbReference type="OrthoDB" id="6251714at2759"/>
<protein>
    <submittedName>
        <fullName evidence="3">Uncharacterized protein</fullName>
    </submittedName>
</protein>
<dbReference type="GO" id="GO:0005811">
    <property type="term" value="C:lipid droplet"/>
    <property type="evidence" value="ECO:0007669"/>
    <property type="project" value="TreeGrafter"/>
</dbReference>
<dbReference type="PANTHER" id="PTHR24322:SF748">
    <property type="entry name" value="FI23927P1-RELATED"/>
    <property type="match status" value="1"/>
</dbReference>
<dbReference type="Proteomes" id="UP000095300">
    <property type="component" value="Unassembled WGS sequence"/>
</dbReference>
<keyword evidence="4" id="KW-1185">Reference proteome</keyword>
<evidence type="ECO:0000313" key="3">
    <source>
        <dbReference type="EnsemblMetazoa" id="SCAU012070-PA"/>
    </source>
</evidence>
<evidence type="ECO:0000313" key="4">
    <source>
        <dbReference type="Proteomes" id="UP000095300"/>
    </source>
</evidence>
<dbReference type="InterPro" id="IPR020904">
    <property type="entry name" value="Sc_DH/Rdtase_CS"/>
</dbReference>
<keyword evidence="2" id="KW-0812">Transmembrane</keyword>
<keyword evidence="2" id="KW-1133">Transmembrane helix</keyword>
<dbReference type="PRINTS" id="PR00081">
    <property type="entry name" value="GDHRDH"/>
</dbReference>
<evidence type="ECO:0000256" key="1">
    <source>
        <dbReference type="ARBA" id="ARBA00023002"/>
    </source>
</evidence>
<evidence type="ECO:0000256" key="2">
    <source>
        <dbReference type="SAM" id="Phobius"/>
    </source>
</evidence>
<dbReference type="AlphaFoldDB" id="A0A1I8PXN1"/>
<gene>
    <name evidence="3" type="primary">106082608</name>
</gene>
<sequence>MANNYNGVPLLYYMHFIATLLLSPIFWVIIVIRELFHRPKATQVQGEVAVITGAARGLGREYAIELAKRGCHIAVVDILEDAAKDTANFLSESFNVKAKAYKVDISDYQQLVEFHSKVVHDFGDVTILINNAALLRPSNSNPLDYEEIQKIFTINITSQVWLNQLFLPRMKALNHGHIMATSSLAAVVVSPFTQIYGATKVAVRMYMASLRTEMKQGKYKITVTTIMPTFLNTSKYALDFGVLSGTECVAPPIDGKLVAQQSVEAMLQGREEITFPRITSLTCKLQELWPTWLRDALFGLLYPKIDMTELHNRIIAQS</sequence>
<dbReference type="PANTHER" id="PTHR24322">
    <property type="entry name" value="PKSB"/>
    <property type="match status" value="1"/>
</dbReference>
<dbReference type="Pfam" id="PF00106">
    <property type="entry name" value="adh_short"/>
    <property type="match status" value="1"/>
</dbReference>
<dbReference type="Gene3D" id="3.40.50.720">
    <property type="entry name" value="NAD(P)-binding Rossmann-like Domain"/>
    <property type="match status" value="1"/>
</dbReference>
<dbReference type="VEuPathDB" id="VectorBase:SCAU012070"/>
<accession>A0A1I8PXN1</accession>
<dbReference type="STRING" id="35570.A0A1I8PXN1"/>
<dbReference type="GO" id="GO:0016616">
    <property type="term" value="F:oxidoreductase activity, acting on the CH-OH group of donors, NAD or NADP as acceptor"/>
    <property type="evidence" value="ECO:0007669"/>
    <property type="project" value="TreeGrafter"/>
</dbReference>
<keyword evidence="1" id="KW-0560">Oxidoreductase</keyword>
<organism evidence="3 4">
    <name type="scientific">Stomoxys calcitrans</name>
    <name type="common">Stable fly</name>
    <name type="synonym">Conops calcitrans</name>
    <dbReference type="NCBI Taxonomy" id="35570"/>
    <lineage>
        <taxon>Eukaryota</taxon>
        <taxon>Metazoa</taxon>
        <taxon>Ecdysozoa</taxon>
        <taxon>Arthropoda</taxon>
        <taxon>Hexapoda</taxon>
        <taxon>Insecta</taxon>
        <taxon>Pterygota</taxon>
        <taxon>Neoptera</taxon>
        <taxon>Endopterygota</taxon>
        <taxon>Diptera</taxon>
        <taxon>Brachycera</taxon>
        <taxon>Muscomorpha</taxon>
        <taxon>Muscoidea</taxon>
        <taxon>Muscidae</taxon>
        <taxon>Stomoxys</taxon>
    </lineage>
</organism>
<dbReference type="PROSITE" id="PS00061">
    <property type="entry name" value="ADH_SHORT"/>
    <property type="match status" value="1"/>
</dbReference>
<dbReference type="InterPro" id="IPR036291">
    <property type="entry name" value="NAD(P)-bd_dom_sf"/>
</dbReference>
<keyword evidence="2" id="KW-0472">Membrane</keyword>
<dbReference type="EnsemblMetazoa" id="SCAU012070-RA">
    <property type="protein sequence ID" value="SCAU012070-PA"/>
    <property type="gene ID" value="SCAU012070"/>
</dbReference>
<feature type="transmembrane region" description="Helical" evidence="2">
    <location>
        <begin position="12"/>
        <end position="32"/>
    </location>
</feature>